<organism evidence="3 4">
    <name type="scientific">Blautia argi</name>
    <dbReference type="NCBI Taxonomy" id="1912897"/>
    <lineage>
        <taxon>Bacteria</taxon>
        <taxon>Bacillati</taxon>
        <taxon>Bacillota</taxon>
        <taxon>Clostridia</taxon>
        <taxon>Lachnospirales</taxon>
        <taxon>Lachnospiraceae</taxon>
        <taxon>Blautia</taxon>
    </lineage>
</organism>
<dbReference type="EMBL" id="CP030280">
    <property type="protein sequence ID" value="AWY98419.1"/>
    <property type="molecule type" value="Genomic_DNA"/>
</dbReference>
<dbReference type="OrthoDB" id="1770989at2"/>
<accession>A0A2Z4UC50</accession>
<protein>
    <submittedName>
        <fullName evidence="3">ATPase</fullName>
    </submittedName>
</protein>
<evidence type="ECO:0000256" key="2">
    <source>
        <dbReference type="SAM" id="MobiDB-lite"/>
    </source>
</evidence>
<feature type="compositionally biased region" description="Acidic residues" evidence="2">
    <location>
        <begin position="204"/>
        <end position="221"/>
    </location>
</feature>
<feature type="coiled-coil region" evidence="1">
    <location>
        <begin position="51"/>
        <end position="128"/>
    </location>
</feature>
<dbReference type="Proteomes" id="UP000250003">
    <property type="component" value="Chromosome"/>
</dbReference>
<dbReference type="AlphaFoldDB" id="A0A2Z4UC50"/>
<sequence length="221" mass="24823">MSSRIEQIIEEIEEYVESCKYQPLSTTKIIVNKEEIEELLRELRLKTPDEIKRYQKIISNKEAILQDAQAKADNIIEDTKKQVQEMVKESEVMQQAYAQANETVNSANQQAQAIIDAATNDANNLRLSAVSYTDEMMANMGQIASSMLEDAAAKYNEFVRALQASVDVIKQNRAELSPQLAQGSSTPVQETENAAPSPAQAESYEPDDFDDDLDDDFDDFD</sequence>
<dbReference type="RefSeq" id="WP_111919908.1">
    <property type="nucleotide sequence ID" value="NZ_CAUWHR010000002.1"/>
</dbReference>
<feature type="region of interest" description="Disordered" evidence="2">
    <location>
        <begin position="177"/>
        <end position="221"/>
    </location>
</feature>
<keyword evidence="1" id="KW-0175">Coiled coil</keyword>
<dbReference type="KEGG" id="blau:DQQ01_09970"/>
<reference evidence="4" key="1">
    <citation type="submission" date="2018-06" db="EMBL/GenBank/DDBJ databases">
        <title>Description of Blautia argi sp. nov., a new anaerobic isolated from dog feces.</title>
        <authorList>
            <person name="Chang Y.-H."/>
            <person name="Paek J."/>
            <person name="Shin Y."/>
        </authorList>
    </citation>
    <scope>NUCLEOTIDE SEQUENCE [LARGE SCALE GENOMIC DNA]</scope>
    <source>
        <strain evidence="4">KCTC 15426</strain>
    </source>
</reference>
<name>A0A2Z4UC50_9FIRM</name>
<feature type="compositionally biased region" description="Polar residues" evidence="2">
    <location>
        <begin position="179"/>
        <end position="194"/>
    </location>
</feature>
<evidence type="ECO:0000313" key="4">
    <source>
        <dbReference type="Proteomes" id="UP000250003"/>
    </source>
</evidence>
<gene>
    <name evidence="3" type="ORF">DQQ01_09970</name>
</gene>
<proteinExistence type="predicted"/>
<keyword evidence="4" id="KW-1185">Reference proteome</keyword>
<evidence type="ECO:0000256" key="1">
    <source>
        <dbReference type="SAM" id="Coils"/>
    </source>
</evidence>
<evidence type="ECO:0000313" key="3">
    <source>
        <dbReference type="EMBL" id="AWY98419.1"/>
    </source>
</evidence>